<comment type="caution">
    <text evidence="1">The sequence shown here is derived from an EMBL/GenBank/DDBJ whole genome shotgun (WGS) entry which is preliminary data.</text>
</comment>
<dbReference type="OrthoDB" id="6555763at2"/>
<dbReference type="InterPro" id="IPR011122">
    <property type="entry name" value="WavE"/>
</dbReference>
<dbReference type="PATRIC" id="fig|742737.3.peg.740"/>
<dbReference type="Proteomes" id="UP000005384">
    <property type="component" value="Unassembled WGS sequence"/>
</dbReference>
<dbReference type="AlphaFoldDB" id="G5IBG6"/>
<dbReference type="RefSeq" id="WP_006778730.1">
    <property type="nucleotide sequence ID" value="NZ_CP040506.1"/>
</dbReference>
<proteinExistence type="predicted"/>
<gene>
    <name evidence="1" type="ORF">HMPREF9473_00744</name>
</gene>
<evidence type="ECO:0000313" key="2">
    <source>
        <dbReference type="Proteomes" id="UP000005384"/>
    </source>
</evidence>
<evidence type="ECO:0008006" key="3">
    <source>
        <dbReference type="Google" id="ProtNLM"/>
    </source>
</evidence>
<dbReference type="HOGENOM" id="CLU_067518_1_0_9"/>
<dbReference type="Pfam" id="PF07507">
    <property type="entry name" value="WavE"/>
    <property type="match status" value="1"/>
</dbReference>
<reference evidence="1 2" key="1">
    <citation type="submission" date="2011-08" db="EMBL/GenBank/DDBJ databases">
        <title>The Genome Sequence of Clostridium hathewayi WAL-18680.</title>
        <authorList>
            <consortium name="The Broad Institute Genome Sequencing Platform"/>
            <person name="Earl A."/>
            <person name="Ward D."/>
            <person name="Feldgarden M."/>
            <person name="Gevers D."/>
            <person name="Finegold S.M."/>
            <person name="Summanen P.H."/>
            <person name="Molitoris D.R."/>
            <person name="Song M."/>
            <person name="Daigneault M."/>
            <person name="Allen-Vercoe E."/>
            <person name="Young S.K."/>
            <person name="Zeng Q."/>
            <person name="Gargeya S."/>
            <person name="Fitzgerald M."/>
            <person name="Haas B."/>
            <person name="Abouelleil A."/>
            <person name="Alvarado L."/>
            <person name="Arachchi H.M."/>
            <person name="Berlin A."/>
            <person name="Brown A."/>
            <person name="Chapman S.B."/>
            <person name="Chen Z."/>
            <person name="Dunbar C."/>
            <person name="Freedman E."/>
            <person name="Gearin G."/>
            <person name="Gellesch M."/>
            <person name="Goldberg J."/>
            <person name="Griggs A."/>
            <person name="Gujja S."/>
            <person name="Heiman D."/>
            <person name="Howarth C."/>
            <person name="Larson L."/>
            <person name="Lui A."/>
            <person name="MacDonald P.J.P."/>
            <person name="Montmayeur A."/>
            <person name="Murphy C."/>
            <person name="Neiman D."/>
            <person name="Pearson M."/>
            <person name="Priest M."/>
            <person name="Roberts A."/>
            <person name="Saif S."/>
            <person name="Shea T."/>
            <person name="Shenoy N."/>
            <person name="Sisk P."/>
            <person name="Stolte C."/>
            <person name="Sykes S."/>
            <person name="Wortman J."/>
            <person name="Nusbaum C."/>
            <person name="Birren B."/>
        </authorList>
    </citation>
    <scope>NUCLEOTIDE SEQUENCE [LARGE SCALE GENOMIC DNA]</scope>
    <source>
        <strain evidence="1 2">WAL-18680</strain>
    </source>
</reference>
<organism evidence="1 2">
    <name type="scientific">Hungatella hathewayi WAL-18680</name>
    <dbReference type="NCBI Taxonomy" id="742737"/>
    <lineage>
        <taxon>Bacteria</taxon>
        <taxon>Bacillati</taxon>
        <taxon>Bacillota</taxon>
        <taxon>Clostridia</taxon>
        <taxon>Lachnospirales</taxon>
        <taxon>Lachnospiraceae</taxon>
        <taxon>Hungatella</taxon>
    </lineage>
</organism>
<name>G5IBG6_9FIRM</name>
<keyword evidence="2" id="KW-1185">Reference proteome</keyword>
<accession>G5IBG6</accession>
<protein>
    <recommendedName>
        <fullName evidence="3">WavE lipopolysaccharide synthesis</fullName>
    </recommendedName>
</protein>
<evidence type="ECO:0000313" key="1">
    <source>
        <dbReference type="EMBL" id="EHI61129.1"/>
    </source>
</evidence>
<dbReference type="EMBL" id="ADLN01000006">
    <property type="protein sequence ID" value="EHI61129.1"/>
    <property type="molecule type" value="Genomic_DNA"/>
</dbReference>
<sequence>MNKIRIEPADVSVVIQGPVFNDVCQNINYTKRACLSVRKHLPGAEIILSTWEGETTEGLDYDILVQSSDPGNFTFILSEKMDNDSSHYPMNINRQIISTLNGIKKSTRKYICKMRSDTILLGDNILKEYCKYNAPIKEPYSSILKRRVVTLSSVNPQRYFPFAFYLCDWFFFGEKNDIEYIWDIPLIEESSLHQRPADGLYYMDDNFGNEQYLWMGFLNKFMKVDIVNGKTLNKKILEESEKSYANCCIFLTAKKAQIKSLKIKESGYGARPCFSNAGLYTTNEWKKLYNKYGNGNLLIIPNPFENIVYMLVTWIRGIKKTKMSCIYYIIVNIYHKLR</sequence>